<name>A0A8J6QLG9_9BACT</name>
<sequence length="401" mass="45098">MKSGIDRSKIDELLRLLSTAIATTNLYSLTHEQVQTQVLRILECLKALFNQHKEITFMIVKKELLCDGTPLEQTLHCERITRSLYGRNIGYVTLKNGIRSNEIELFIDVVCGNQPLQQVDTGAPHIDYGKIDVKDDPDSPLAIARFEDLSPEELASIKTLYEKIADKENVDLRQISAIISGFVAAFQQECNPLLALVPLKVEDEYTFAHSINVSILNIAQATSLGLNQDLLHDVGVAGMLHDAGKIFVDKEIIRGTHQLSDAEWQEIKKHPARGAQYLMGQEDVPQIAILTAFEHHMRYDKTGYPTPPPGWQLNFCSQMTMISDTFDALRTRRAYKEPWDLPRISGRMMEVAGSQLNPHLTLNFLKLLQTCGDRILADGLELSTEAPLVSEEDLSRRCVCE</sequence>
<dbReference type="EMBL" id="JACWUN010000001">
    <property type="protein sequence ID" value="MBD1399083.1"/>
    <property type="molecule type" value="Genomic_DNA"/>
</dbReference>
<comment type="caution">
    <text evidence="2">The sequence shown here is derived from an EMBL/GenBank/DDBJ whole genome shotgun (WGS) entry which is preliminary data.</text>
</comment>
<evidence type="ECO:0000313" key="2">
    <source>
        <dbReference type="EMBL" id="MBD1399083.1"/>
    </source>
</evidence>
<evidence type="ECO:0000313" key="3">
    <source>
        <dbReference type="Proteomes" id="UP000632828"/>
    </source>
</evidence>
<dbReference type="CDD" id="cd00077">
    <property type="entry name" value="HDc"/>
    <property type="match status" value="1"/>
</dbReference>
<keyword evidence="3" id="KW-1185">Reference proteome</keyword>
<dbReference type="AlphaFoldDB" id="A0A8J6QLG9"/>
<dbReference type="Pfam" id="PF13487">
    <property type="entry name" value="HD_5"/>
    <property type="match status" value="1"/>
</dbReference>
<protein>
    <submittedName>
        <fullName evidence="2">HD domain-containing protein</fullName>
    </submittedName>
</protein>
<dbReference type="InterPro" id="IPR037522">
    <property type="entry name" value="HD_GYP_dom"/>
</dbReference>
<dbReference type="InterPro" id="IPR003607">
    <property type="entry name" value="HD/PDEase_dom"/>
</dbReference>
<dbReference type="SUPFAM" id="SSF109604">
    <property type="entry name" value="HD-domain/PDEase-like"/>
    <property type="match status" value="1"/>
</dbReference>
<evidence type="ECO:0000259" key="1">
    <source>
        <dbReference type="PROSITE" id="PS51832"/>
    </source>
</evidence>
<dbReference type="PANTHER" id="PTHR43155">
    <property type="entry name" value="CYCLIC DI-GMP PHOSPHODIESTERASE PA4108-RELATED"/>
    <property type="match status" value="1"/>
</dbReference>
<dbReference type="SMART" id="SM00471">
    <property type="entry name" value="HDc"/>
    <property type="match status" value="1"/>
</dbReference>
<dbReference type="PANTHER" id="PTHR43155:SF2">
    <property type="entry name" value="CYCLIC DI-GMP PHOSPHODIESTERASE PA4108"/>
    <property type="match status" value="1"/>
</dbReference>
<feature type="domain" description="HD-GYP" evidence="1">
    <location>
        <begin position="184"/>
        <end position="380"/>
    </location>
</feature>
<dbReference type="RefSeq" id="WP_191153363.1">
    <property type="nucleotide sequence ID" value="NZ_JACWUN010000001.1"/>
</dbReference>
<dbReference type="PROSITE" id="PS51832">
    <property type="entry name" value="HD_GYP"/>
    <property type="match status" value="1"/>
</dbReference>
<organism evidence="2 3">
    <name type="scientific">Pelovirga terrestris</name>
    <dbReference type="NCBI Taxonomy" id="2771352"/>
    <lineage>
        <taxon>Bacteria</taxon>
        <taxon>Pseudomonadati</taxon>
        <taxon>Thermodesulfobacteriota</taxon>
        <taxon>Desulfuromonadia</taxon>
        <taxon>Geobacterales</taxon>
        <taxon>Geobacteraceae</taxon>
        <taxon>Pelovirga</taxon>
    </lineage>
</organism>
<dbReference type="Proteomes" id="UP000632828">
    <property type="component" value="Unassembled WGS sequence"/>
</dbReference>
<accession>A0A8J6QLG9</accession>
<gene>
    <name evidence="2" type="ORF">ICT70_00175</name>
</gene>
<dbReference type="Gene3D" id="1.10.3210.10">
    <property type="entry name" value="Hypothetical protein af1432"/>
    <property type="match status" value="1"/>
</dbReference>
<reference evidence="2" key="1">
    <citation type="submission" date="2020-09" db="EMBL/GenBank/DDBJ databases">
        <title>Pelobacter alkaliphilus sp. nov., a novel anaerobic arsenate-reducing bacterium from terrestrial mud volcano.</title>
        <authorList>
            <person name="Khomyakova M.A."/>
            <person name="Merkel A.Y."/>
            <person name="Slobodkin A.I."/>
        </authorList>
    </citation>
    <scope>NUCLEOTIDE SEQUENCE</scope>
    <source>
        <strain evidence="2">M08fum</strain>
    </source>
</reference>
<proteinExistence type="predicted"/>